<proteinExistence type="predicted"/>
<evidence type="ECO:0000256" key="1">
    <source>
        <dbReference type="SAM" id="SignalP"/>
    </source>
</evidence>
<protein>
    <recommendedName>
        <fullName evidence="4">Peptidase inhibitor family I36</fullName>
    </recommendedName>
</protein>
<dbReference type="RefSeq" id="WP_386250958.1">
    <property type="nucleotide sequence ID" value="NZ_JBHTRV010000001.1"/>
</dbReference>
<keyword evidence="1" id="KW-0732">Signal</keyword>
<name>A0ABW6ILI6_STRWE</name>
<evidence type="ECO:0000313" key="3">
    <source>
        <dbReference type="Proteomes" id="UP001600424"/>
    </source>
</evidence>
<reference evidence="2 3" key="1">
    <citation type="submission" date="2024-09" db="EMBL/GenBank/DDBJ databases">
        <title>The Natural Products Discovery Center: Release of the First 8490 Sequenced Strains for Exploring Actinobacteria Biosynthetic Diversity.</title>
        <authorList>
            <person name="Kalkreuter E."/>
            <person name="Kautsar S.A."/>
            <person name="Yang D."/>
            <person name="Bader C.D."/>
            <person name="Teijaro C.N."/>
            <person name="Fluegel L."/>
            <person name="Davis C.M."/>
            <person name="Simpson J.R."/>
            <person name="Lauterbach L."/>
            <person name="Steele A.D."/>
            <person name="Gui C."/>
            <person name="Meng S."/>
            <person name="Li G."/>
            <person name="Viehrig K."/>
            <person name="Ye F."/>
            <person name="Su P."/>
            <person name="Kiefer A.F."/>
            <person name="Nichols A."/>
            <person name="Cepeda A.J."/>
            <person name="Yan W."/>
            <person name="Fan B."/>
            <person name="Jiang Y."/>
            <person name="Adhikari A."/>
            <person name="Zheng C.-J."/>
            <person name="Schuster L."/>
            <person name="Cowan T.M."/>
            <person name="Smanski M.J."/>
            <person name="Chevrette M.G."/>
            <person name="De Carvalho L.P.S."/>
            <person name="Shen B."/>
        </authorList>
    </citation>
    <scope>NUCLEOTIDE SEQUENCE [LARGE SCALE GENOMIC DNA]</scope>
    <source>
        <strain evidence="2 3">NPDC056472</strain>
    </source>
</reference>
<evidence type="ECO:0000313" key="2">
    <source>
        <dbReference type="EMBL" id="MFE5978194.1"/>
    </source>
</evidence>
<sequence length="148" mass="16148">MIRRVSAMLIAAASLFTAGVAMAAPAQAASCTPDNACLYSNSDFTGYKRDDYNSRHNWEIITYPGSPNIPLYAGDNYLFNVSSIDNWDVDTRISVYRAPYHMGPCFKIANYGSVTNLAYITLSSGQNANDVMDAHLFGNNCSGTVYDS</sequence>
<gene>
    <name evidence="2" type="ORF">ACFQ63_00625</name>
</gene>
<accession>A0ABW6ILI6</accession>
<comment type="caution">
    <text evidence="2">The sequence shown here is derived from an EMBL/GenBank/DDBJ whole genome shotgun (WGS) entry which is preliminary data.</text>
</comment>
<feature type="chain" id="PRO_5046834296" description="Peptidase inhibitor family I36" evidence="1">
    <location>
        <begin position="24"/>
        <end position="148"/>
    </location>
</feature>
<dbReference type="Proteomes" id="UP001600424">
    <property type="component" value="Unassembled WGS sequence"/>
</dbReference>
<evidence type="ECO:0008006" key="4">
    <source>
        <dbReference type="Google" id="ProtNLM"/>
    </source>
</evidence>
<keyword evidence="3" id="KW-1185">Reference proteome</keyword>
<organism evidence="2 3">
    <name type="scientific">Streptomyces wedmorensis</name>
    <dbReference type="NCBI Taxonomy" id="43759"/>
    <lineage>
        <taxon>Bacteria</taxon>
        <taxon>Bacillati</taxon>
        <taxon>Actinomycetota</taxon>
        <taxon>Actinomycetes</taxon>
        <taxon>Kitasatosporales</taxon>
        <taxon>Streptomycetaceae</taxon>
        <taxon>Streptomyces</taxon>
    </lineage>
</organism>
<dbReference type="EMBL" id="JBHTRV010000001">
    <property type="protein sequence ID" value="MFE5978194.1"/>
    <property type="molecule type" value="Genomic_DNA"/>
</dbReference>
<feature type="signal peptide" evidence="1">
    <location>
        <begin position="1"/>
        <end position="23"/>
    </location>
</feature>